<protein>
    <submittedName>
        <fullName evidence="1">Uncharacterized protein</fullName>
    </submittedName>
</protein>
<proteinExistence type="predicted"/>
<sequence length="71" mass="7593">MFRHGSRAVRLLTLTGIQQDSKVGGPSLDSIVQLELVGVYAIPCSELAMELKSSGCVRMSKASSAEREPSL</sequence>
<evidence type="ECO:0000313" key="1">
    <source>
        <dbReference type="EMBL" id="GAO52665.1"/>
    </source>
</evidence>
<gene>
    <name evidence="1" type="ORF">G7K_6737-t1</name>
</gene>
<keyword evidence="2" id="KW-1185">Reference proteome</keyword>
<evidence type="ECO:0000313" key="2">
    <source>
        <dbReference type="Proteomes" id="UP000033140"/>
    </source>
</evidence>
<name>A0A0E9NTC5_SAICN</name>
<comment type="caution">
    <text evidence="1">The sequence shown here is derived from an EMBL/GenBank/DDBJ whole genome shotgun (WGS) entry which is preliminary data.</text>
</comment>
<dbReference type="EMBL" id="BACD03000079">
    <property type="protein sequence ID" value="GAO52665.1"/>
    <property type="molecule type" value="Genomic_DNA"/>
</dbReference>
<reference evidence="1 2" key="1">
    <citation type="journal article" date="2011" name="J. Gen. Appl. Microbiol.">
        <title>Draft genome sequencing of the enigmatic yeast Saitoella complicata.</title>
        <authorList>
            <person name="Nishida H."/>
            <person name="Hamamoto M."/>
            <person name="Sugiyama J."/>
        </authorList>
    </citation>
    <scope>NUCLEOTIDE SEQUENCE [LARGE SCALE GENOMIC DNA]</scope>
    <source>
        <strain evidence="1 2">NRRL Y-17804</strain>
    </source>
</reference>
<reference evidence="1 2" key="3">
    <citation type="journal article" date="2015" name="Genome Announc.">
        <title>Draft Genome Sequence of the Archiascomycetous Yeast Saitoella complicata.</title>
        <authorList>
            <person name="Yamauchi K."/>
            <person name="Kondo S."/>
            <person name="Hamamoto M."/>
            <person name="Takahashi Y."/>
            <person name="Ogura Y."/>
            <person name="Hayashi T."/>
            <person name="Nishida H."/>
        </authorList>
    </citation>
    <scope>NUCLEOTIDE SEQUENCE [LARGE SCALE GENOMIC DNA]</scope>
    <source>
        <strain evidence="1 2">NRRL Y-17804</strain>
    </source>
</reference>
<dbReference type="AlphaFoldDB" id="A0A0E9NTC5"/>
<organism evidence="1 2">
    <name type="scientific">Saitoella complicata (strain BCRC 22490 / CBS 7301 / JCM 7358 / NBRC 10748 / NRRL Y-17804)</name>
    <dbReference type="NCBI Taxonomy" id="698492"/>
    <lineage>
        <taxon>Eukaryota</taxon>
        <taxon>Fungi</taxon>
        <taxon>Dikarya</taxon>
        <taxon>Ascomycota</taxon>
        <taxon>Taphrinomycotina</taxon>
        <taxon>Taphrinomycotina incertae sedis</taxon>
        <taxon>Saitoella</taxon>
    </lineage>
</organism>
<reference evidence="1 2" key="2">
    <citation type="journal article" date="2014" name="J. Gen. Appl. Microbiol.">
        <title>The early diverging ascomycetous budding yeast Saitoella complicata has three histone deacetylases belonging to the Clr6, Hos2, and Rpd3 lineages.</title>
        <authorList>
            <person name="Nishida H."/>
            <person name="Matsumoto T."/>
            <person name="Kondo S."/>
            <person name="Hamamoto M."/>
            <person name="Yoshikawa H."/>
        </authorList>
    </citation>
    <scope>NUCLEOTIDE SEQUENCE [LARGE SCALE GENOMIC DNA]</scope>
    <source>
        <strain evidence="1 2">NRRL Y-17804</strain>
    </source>
</reference>
<accession>A0A0E9NTC5</accession>
<dbReference type="Proteomes" id="UP000033140">
    <property type="component" value="Unassembled WGS sequence"/>
</dbReference>